<dbReference type="PROSITE" id="PS51379">
    <property type="entry name" value="4FE4S_FER_2"/>
    <property type="match status" value="3"/>
</dbReference>
<dbReference type="PROSITE" id="PS00198">
    <property type="entry name" value="4FE4S_FER_1"/>
    <property type="match status" value="2"/>
</dbReference>
<sequence length="382" mass="43420">MFNSRIIDKAINSLNRKDIIILPELCPTVKSPKSKCRRCLDFCPANSIKIENNILIDEKCTECGICISACPNGVFNSGTKNDFSIISLAEDFLKNNSKKAVRFACEKSTKGDSDLIALKCLGRLTENILIALMLKEGSKVEIKFPDCKGCESEKGKSLFDEVRQLAIFILNSLGLKEERIQVLDEFSEFKKTKGKAKTGENLSRRKFFEKIKSRALFETTEVLNNLYKAENQENLPFTPSKKFHNHKRLHLVSLLKNFNHKEGIFSSDTFIPFATASIKETCIGCNVCDILCPTGAIKRVSDEGFIKIYFNEQMCTNCDLCKYVCLVKAIKIEKRLSLENLTEDKMVLLIKLKKKICERCKSEFVGNQETICPLCEKRRRNL</sequence>
<feature type="domain" description="4Fe-4S ferredoxin-type" evidence="8">
    <location>
        <begin position="52"/>
        <end position="80"/>
    </location>
</feature>
<evidence type="ECO:0000256" key="1">
    <source>
        <dbReference type="ARBA" id="ARBA00022448"/>
    </source>
</evidence>
<keyword evidence="6" id="KW-0408">Iron</keyword>
<gene>
    <name evidence="9" type="ORF">A2149_08835</name>
</gene>
<evidence type="ECO:0000259" key="8">
    <source>
        <dbReference type="PROSITE" id="PS51379"/>
    </source>
</evidence>
<accession>A0A1F7RPR5</accession>
<keyword evidence="7" id="KW-0411">Iron-sulfur</keyword>
<evidence type="ECO:0000256" key="3">
    <source>
        <dbReference type="ARBA" id="ARBA00022723"/>
    </source>
</evidence>
<dbReference type="GO" id="GO:0051539">
    <property type="term" value="F:4 iron, 4 sulfur cluster binding"/>
    <property type="evidence" value="ECO:0007669"/>
    <property type="project" value="UniProtKB-KW"/>
</dbReference>
<dbReference type="InterPro" id="IPR050572">
    <property type="entry name" value="Fe-S_Ferredoxin"/>
</dbReference>
<dbReference type="Gene3D" id="3.30.70.20">
    <property type="match status" value="2"/>
</dbReference>
<evidence type="ECO:0000256" key="4">
    <source>
        <dbReference type="ARBA" id="ARBA00022737"/>
    </source>
</evidence>
<feature type="domain" description="4Fe-4S ferredoxin-type" evidence="8">
    <location>
        <begin position="306"/>
        <end position="335"/>
    </location>
</feature>
<name>A0A1F7RPR5_9BACT</name>
<feature type="domain" description="4Fe-4S ferredoxin-type" evidence="8">
    <location>
        <begin position="273"/>
        <end position="302"/>
    </location>
</feature>
<evidence type="ECO:0000313" key="9">
    <source>
        <dbReference type="EMBL" id="OGL43555.1"/>
    </source>
</evidence>
<reference evidence="9 10" key="1">
    <citation type="journal article" date="2016" name="Nat. Commun.">
        <title>Thousands of microbial genomes shed light on interconnected biogeochemical processes in an aquifer system.</title>
        <authorList>
            <person name="Anantharaman K."/>
            <person name="Brown C.T."/>
            <person name="Hug L.A."/>
            <person name="Sharon I."/>
            <person name="Castelle C.J."/>
            <person name="Probst A.J."/>
            <person name="Thomas B.C."/>
            <person name="Singh A."/>
            <person name="Wilkins M.J."/>
            <person name="Karaoz U."/>
            <person name="Brodie E.L."/>
            <person name="Williams K.H."/>
            <person name="Hubbard S.S."/>
            <person name="Banfield J.F."/>
        </authorList>
    </citation>
    <scope>NUCLEOTIDE SEQUENCE [LARGE SCALE GENOMIC DNA]</scope>
</reference>
<keyword evidence="5" id="KW-0249">Electron transport</keyword>
<proteinExistence type="predicted"/>
<keyword evidence="1" id="KW-0813">Transport</keyword>
<dbReference type="EMBL" id="MGDF01000184">
    <property type="protein sequence ID" value="OGL43555.1"/>
    <property type="molecule type" value="Genomic_DNA"/>
</dbReference>
<dbReference type="InterPro" id="IPR017900">
    <property type="entry name" value="4Fe4S_Fe_S_CS"/>
</dbReference>
<dbReference type="InterPro" id="IPR017896">
    <property type="entry name" value="4Fe4S_Fe-S-bd"/>
</dbReference>
<dbReference type="PANTHER" id="PTHR43687">
    <property type="entry name" value="ADENYLYLSULFATE REDUCTASE, BETA SUBUNIT"/>
    <property type="match status" value="1"/>
</dbReference>
<dbReference type="AlphaFoldDB" id="A0A1F7RPR5"/>
<dbReference type="PANTHER" id="PTHR43687:SF6">
    <property type="entry name" value="L-ASPARTATE SEMIALDEHYDE SULFURTRANSFERASE IRON-SULFUR SUBUNIT"/>
    <property type="match status" value="1"/>
</dbReference>
<evidence type="ECO:0000256" key="2">
    <source>
        <dbReference type="ARBA" id="ARBA00022485"/>
    </source>
</evidence>
<keyword evidence="4" id="KW-0677">Repeat</keyword>
<keyword evidence="2" id="KW-0004">4Fe-4S</keyword>
<dbReference type="GO" id="GO:0046872">
    <property type="term" value="F:metal ion binding"/>
    <property type="evidence" value="ECO:0007669"/>
    <property type="project" value="UniProtKB-KW"/>
</dbReference>
<evidence type="ECO:0000313" key="10">
    <source>
        <dbReference type="Proteomes" id="UP000178435"/>
    </source>
</evidence>
<comment type="caution">
    <text evidence="9">The sequence shown here is derived from an EMBL/GenBank/DDBJ whole genome shotgun (WGS) entry which is preliminary data.</text>
</comment>
<evidence type="ECO:0000256" key="6">
    <source>
        <dbReference type="ARBA" id="ARBA00023004"/>
    </source>
</evidence>
<dbReference type="Proteomes" id="UP000178435">
    <property type="component" value="Unassembled WGS sequence"/>
</dbReference>
<evidence type="ECO:0000256" key="5">
    <source>
        <dbReference type="ARBA" id="ARBA00022982"/>
    </source>
</evidence>
<dbReference type="Pfam" id="PF00037">
    <property type="entry name" value="Fer4"/>
    <property type="match status" value="1"/>
</dbReference>
<dbReference type="Pfam" id="PF12838">
    <property type="entry name" value="Fer4_7"/>
    <property type="match status" value="1"/>
</dbReference>
<evidence type="ECO:0000256" key="7">
    <source>
        <dbReference type="ARBA" id="ARBA00023014"/>
    </source>
</evidence>
<protein>
    <recommendedName>
        <fullName evidence="8">4Fe-4S ferredoxin-type domain-containing protein</fullName>
    </recommendedName>
</protein>
<dbReference type="SUPFAM" id="SSF54862">
    <property type="entry name" value="4Fe-4S ferredoxins"/>
    <property type="match status" value="2"/>
</dbReference>
<keyword evidence="3" id="KW-0479">Metal-binding</keyword>
<organism evidence="9 10">
    <name type="scientific">Candidatus Schekmanbacteria bacterium RBG_16_38_11</name>
    <dbReference type="NCBI Taxonomy" id="1817880"/>
    <lineage>
        <taxon>Bacteria</taxon>
        <taxon>Candidatus Schekmaniibacteriota</taxon>
    </lineage>
</organism>